<comment type="cofactor">
    <cofactor evidence="1">
        <name>Mg(2+)</name>
        <dbReference type="ChEBI" id="CHEBI:18420"/>
    </cofactor>
</comment>
<dbReference type="Pfam" id="PF03737">
    <property type="entry name" value="RraA-like"/>
    <property type="match status" value="1"/>
</dbReference>
<keyword evidence="1" id="KW-0479">Metal-binding</keyword>
<protein>
    <recommendedName>
        <fullName evidence="4">RraA-like protein</fullName>
    </recommendedName>
</protein>
<proteinExistence type="predicted"/>
<keyword evidence="1" id="KW-0460">Magnesium</keyword>
<dbReference type="Proteomes" id="UP000027222">
    <property type="component" value="Unassembled WGS sequence"/>
</dbReference>
<evidence type="ECO:0000256" key="1">
    <source>
        <dbReference type="PIRSR" id="PIRSR605493-1"/>
    </source>
</evidence>
<dbReference type="InterPro" id="IPR036704">
    <property type="entry name" value="RraA/RraA-like_sf"/>
</dbReference>
<dbReference type="CDD" id="cd16841">
    <property type="entry name" value="RraA_family"/>
    <property type="match status" value="1"/>
</dbReference>
<dbReference type="GO" id="GO:0008948">
    <property type="term" value="F:oxaloacetate decarboxylase activity"/>
    <property type="evidence" value="ECO:0007669"/>
    <property type="project" value="TreeGrafter"/>
</dbReference>
<evidence type="ECO:0000313" key="2">
    <source>
        <dbReference type="EMBL" id="KDR75150.1"/>
    </source>
</evidence>
<sequence length="229" mass="23900">MSPSNASPLAAFSTCEISDALIKLSVPHGGYIPDIQMVSPESSNSAVRICSPAYTVQMVLASNTTAPKQASHFVDIAPAGSVVVIDAPPEAKSAVWGGLMTAGAQARGATGVIISGRCRDLAEHRALGFPVFSRGHSTLGQSPFTRPSAVNVPLVIAPQGSGAESFPAVTIQPGDWVIADEDGVVCVPRSLELQVLDLATKGREIDSRCMEDIKAGKGIQESFKLYRGK</sequence>
<gene>
    <name evidence="2" type="ORF">GALMADRAFT_249085</name>
</gene>
<dbReference type="PANTHER" id="PTHR33254">
    <property type="entry name" value="4-HYDROXY-4-METHYL-2-OXOGLUTARATE ALDOLASE 3-RELATED"/>
    <property type="match status" value="1"/>
</dbReference>
<dbReference type="GO" id="GO:0047443">
    <property type="term" value="F:4-hydroxy-4-methyl-2-oxoglutarate aldolase activity"/>
    <property type="evidence" value="ECO:0007669"/>
    <property type="project" value="TreeGrafter"/>
</dbReference>
<dbReference type="SUPFAM" id="SSF89562">
    <property type="entry name" value="RraA-like"/>
    <property type="match status" value="1"/>
</dbReference>
<dbReference type="HOGENOM" id="CLU_072626_0_1_1"/>
<feature type="binding site" evidence="1">
    <location>
        <position position="120"/>
    </location>
    <ligand>
        <name>Mg(2+)</name>
        <dbReference type="ChEBI" id="CHEBI:18420"/>
    </ligand>
</feature>
<dbReference type="STRING" id="685588.A0A067SW31"/>
<dbReference type="EMBL" id="KL142381">
    <property type="protein sequence ID" value="KDR75150.1"/>
    <property type="molecule type" value="Genomic_DNA"/>
</dbReference>
<reference evidence="3" key="1">
    <citation type="journal article" date="2014" name="Proc. Natl. Acad. Sci. U.S.A.">
        <title>Extensive sampling of basidiomycete genomes demonstrates inadequacy of the white-rot/brown-rot paradigm for wood decay fungi.</title>
        <authorList>
            <person name="Riley R."/>
            <person name="Salamov A.A."/>
            <person name="Brown D.W."/>
            <person name="Nagy L.G."/>
            <person name="Floudas D."/>
            <person name="Held B.W."/>
            <person name="Levasseur A."/>
            <person name="Lombard V."/>
            <person name="Morin E."/>
            <person name="Otillar R."/>
            <person name="Lindquist E.A."/>
            <person name="Sun H."/>
            <person name="LaButti K.M."/>
            <person name="Schmutz J."/>
            <person name="Jabbour D."/>
            <person name="Luo H."/>
            <person name="Baker S.E."/>
            <person name="Pisabarro A.G."/>
            <person name="Walton J.D."/>
            <person name="Blanchette R.A."/>
            <person name="Henrissat B."/>
            <person name="Martin F."/>
            <person name="Cullen D."/>
            <person name="Hibbett D.S."/>
            <person name="Grigoriev I.V."/>
        </authorList>
    </citation>
    <scope>NUCLEOTIDE SEQUENCE [LARGE SCALE GENOMIC DNA]</scope>
    <source>
        <strain evidence="3">CBS 339.88</strain>
    </source>
</reference>
<dbReference type="Gene3D" id="3.50.30.40">
    <property type="entry name" value="Ribonuclease E inhibitor RraA/RraA-like"/>
    <property type="match status" value="1"/>
</dbReference>
<feature type="binding site" evidence="1">
    <location>
        <position position="119"/>
    </location>
    <ligand>
        <name>substrate</name>
    </ligand>
</feature>
<dbReference type="InterPro" id="IPR005493">
    <property type="entry name" value="RraA/RraA-like"/>
</dbReference>
<evidence type="ECO:0008006" key="4">
    <source>
        <dbReference type="Google" id="ProtNLM"/>
    </source>
</evidence>
<evidence type="ECO:0000313" key="3">
    <source>
        <dbReference type="Proteomes" id="UP000027222"/>
    </source>
</evidence>
<dbReference type="OrthoDB" id="1476984at2759"/>
<accession>A0A067SW31</accession>
<keyword evidence="3" id="KW-1185">Reference proteome</keyword>
<dbReference type="PANTHER" id="PTHR33254:SF4">
    <property type="entry name" value="4-HYDROXY-4-METHYL-2-OXOGLUTARATE ALDOLASE 3-RELATED"/>
    <property type="match status" value="1"/>
</dbReference>
<organism evidence="2 3">
    <name type="scientific">Galerina marginata (strain CBS 339.88)</name>
    <dbReference type="NCBI Taxonomy" id="685588"/>
    <lineage>
        <taxon>Eukaryota</taxon>
        <taxon>Fungi</taxon>
        <taxon>Dikarya</taxon>
        <taxon>Basidiomycota</taxon>
        <taxon>Agaricomycotina</taxon>
        <taxon>Agaricomycetes</taxon>
        <taxon>Agaricomycetidae</taxon>
        <taxon>Agaricales</taxon>
        <taxon>Agaricineae</taxon>
        <taxon>Strophariaceae</taxon>
        <taxon>Galerina</taxon>
    </lineage>
</organism>
<dbReference type="GO" id="GO:0046872">
    <property type="term" value="F:metal ion binding"/>
    <property type="evidence" value="ECO:0007669"/>
    <property type="project" value="UniProtKB-KW"/>
</dbReference>
<dbReference type="AlphaFoldDB" id="A0A067SW31"/>
<feature type="binding site" evidence="1">
    <location>
        <begin position="97"/>
        <end position="100"/>
    </location>
    <ligand>
        <name>substrate</name>
    </ligand>
</feature>
<name>A0A067SW31_GALM3</name>